<dbReference type="OrthoDB" id="6426908at2759"/>
<dbReference type="Proteomes" id="UP000887013">
    <property type="component" value="Unassembled WGS sequence"/>
</dbReference>
<name>A0A8X6QVT4_NEPPI</name>
<reference evidence="1" key="1">
    <citation type="submission" date="2020-08" db="EMBL/GenBank/DDBJ databases">
        <title>Multicomponent nature underlies the extraordinary mechanical properties of spider dragline silk.</title>
        <authorList>
            <person name="Kono N."/>
            <person name="Nakamura H."/>
            <person name="Mori M."/>
            <person name="Yoshida Y."/>
            <person name="Ohtoshi R."/>
            <person name="Malay A.D."/>
            <person name="Moran D.A.P."/>
            <person name="Tomita M."/>
            <person name="Numata K."/>
            <person name="Arakawa K."/>
        </authorList>
    </citation>
    <scope>NUCLEOTIDE SEQUENCE</scope>
</reference>
<gene>
    <name evidence="1" type="primary">AVEN_149571_1</name>
    <name evidence="1" type="ORF">NPIL_526581</name>
</gene>
<keyword evidence="2" id="KW-1185">Reference proteome</keyword>
<evidence type="ECO:0000313" key="2">
    <source>
        <dbReference type="Proteomes" id="UP000887013"/>
    </source>
</evidence>
<dbReference type="EMBL" id="BMAW01131338">
    <property type="protein sequence ID" value="GFU39022.1"/>
    <property type="molecule type" value="Genomic_DNA"/>
</dbReference>
<accession>A0A8X6QVT4</accession>
<proteinExistence type="predicted"/>
<organism evidence="1 2">
    <name type="scientific">Nephila pilipes</name>
    <name type="common">Giant wood spider</name>
    <name type="synonym">Nephila maculata</name>
    <dbReference type="NCBI Taxonomy" id="299642"/>
    <lineage>
        <taxon>Eukaryota</taxon>
        <taxon>Metazoa</taxon>
        <taxon>Ecdysozoa</taxon>
        <taxon>Arthropoda</taxon>
        <taxon>Chelicerata</taxon>
        <taxon>Arachnida</taxon>
        <taxon>Araneae</taxon>
        <taxon>Araneomorphae</taxon>
        <taxon>Entelegynae</taxon>
        <taxon>Araneoidea</taxon>
        <taxon>Nephilidae</taxon>
        <taxon>Nephila</taxon>
    </lineage>
</organism>
<dbReference type="AlphaFoldDB" id="A0A8X6QVT4"/>
<protein>
    <submittedName>
        <fullName evidence="1">Uncharacterized protein</fullName>
    </submittedName>
</protein>
<comment type="caution">
    <text evidence="1">The sequence shown here is derived from an EMBL/GenBank/DDBJ whole genome shotgun (WGS) entry which is preliminary data.</text>
</comment>
<sequence>MNGILSQLDEINTIAPNCVIGNTSEDIREPQNEFEHANVENKKSFLSNEDSKEVLGFVKQETSSENIENEIEETVRKKYKTVIKEIIDFIQKHWEEMYWTPGKELMVDGKIIRNTNVINLVTHLVRDRKIKPFGLESVNEFLKRKKLSVDLC</sequence>
<evidence type="ECO:0000313" key="1">
    <source>
        <dbReference type="EMBL" id="GFU39022.1"/>
    </source>
</evidence>